<reference evidence="1" key="2">
    <citation type="journal article" date="2015" name="Data Brief">
        <title>Shoot transcriptome of the giant reed, Arundo donax.</title>
        <authorList>
            <person name="Barrero R.A."/>
            <person name="Guerrero F.D."/>
            <person name="Moolhuijzen P."/>
            <person name="Goolsby J.A."/>
            <person name="Tidwell J."/>
            <person name="Bellgard S.E."/>
            <person name="Bellgard M.I."/>
        </authorList>
    </citation>
    <scope>NUCLEOTIDE SEQUENCE</scope>
    <source>
        <tissue evidence="1">Shoot tissue taken approximately 20 cm above the soil surface</tissue>
    </source>
</reference>
<name>A0A0A8Z898_ARUDO</name>
<dbReference type="EMBL" id="GBRH01262864">
    <property type="protein sequence ID" value="JAD35031.1"/>
    <property type="molecule type" value="Transcribed_RNA"/>
</dbReference>
<proteinExistence type="predicted"/>
<organism evidence="1">
    <name type="scientific">Arundo donax</name>
    <name type="common">Giant reed</name>
    <name type="synonym">Donax arundinaceus</name>
    <dbReference type="NCBI Taxonomy" id="35708"/>
    <lineage>
        <taxon>Eukaryota</taxon>
        <taxon>Viridiplantae</taxon>
        <taxon>Streptophyta</taxon>
        <taxon>Embryophyta</taxon>
        <taxon>Tracheophyta</taxon>
        <taxon>Spermatophyta</taxon>
        <taxon>Magnoliopsida</taxon>
        <taxon>Liliopsida</taxon>
        <taxon>Poales</taxon>
        <taxon>Poaceae</taxon>
        <taxon>PACMAD clade</taxon>
        <taxon>Arundinoideae</taxon>
        <taxon>Arundineae</taxon>
        <taxon>Arundo</taxon>
    </lineage>
</organism>
<sequence length="63" mass="6755">MVGGLGFNSVPEQEVPWFVLMHDGLLCLAWDPATKASMDAVCECYGSVAADMPSSCAIEVLQY</sequence>
<protein>
    <submittedName>
        <fullName evidence="1">Uncharacterized protein</fullName>
    </submittedName>
</protein>
<dbReference type="AlphaFoldDB" id="A0A0A8Z898"/>
<accession>A0A0A8Z898</accession>
<reference evidence="1" key="1">
    <citation type="submission" date="2014-09" db="EMBL/GenBank/DDBJ databases">
        <authorList>
            <person name="Magalhaes I.L.F."/>
            <person name="Oliveira U."/>
            <person name="Santos F.R."/>
            <person name="Vidigal T.H.D.A."/>
            <person name="Brescovit A.D."/>
            <person name="Santos A.J."/>
        </authorList>
    </citation>
    <scope>NUCLEOTIDE SEQUENCE</scope>
    <source>
        <tissue evidence="1">Shoot tissue taken approximately 20 cm above the soil surface</tissue>
    </source>
</reference>
<evidence type="ECO:0000313" key="1">
    <source>
        <dbReference type="EMBL" id="JAD35031.1"/>
    </source>
</evidence>